<dbReference type="GO" id="GO:0007009">
    <property type="term" value="P:plasma membrane organization"/>
    <property type="evidence" value="ECO:0007669"/>
    <property type="project" value="TreeGrafter"/>
</dbReference>
<feature type="compositionally biased region" description="Basic and acidic residues" evidence="5">
    <location>
        <begin position="276"/>
        <end position="286"/>
    </location>
</feature>
<feature type="transmembrane region" description="Helical" evidence="6">
    <location>
        <begin position="219"/>
        <end position="238"/>
    </location>
</feature>
<dbReference type="InterPro" id="IPR050846">
    <property type="entry name" value="TLCD"/>
</dbReference>
<dbReference type="GO" id="GO:0005886">
    <property type="term" value="C:plasma membrane"/>
    <property type="evidence" value="ECO:0007669"/>
    <property type="project" value="TreeGrafter"/>
</dbReference>
<dbReference type="HOGENOM" id="CLU_944714_0_0_1"/>
<feature type="transmembrane region" description="Helical" evidence="6">
    <location>
        <begin position="178"/>
        <end position="199"/>
    </location>
</feature>
<evidence type="ECO:0000313" key="8">
    <source>
        <dbReference type="EnsemblProtists" id="EOD32172"/>
    </source>
</evidence>
<evidence type="ECO:0000256" key="1">
    <source>
        <dbReference type="ARBA" id="ARBA00004141"/>
    </source>
</evidence>
<dbReference type="PANTHER" id="PTHR13439:SF4">
    <property type="entry name" value="TLC DOMAIN-CONTAINING PROTEIN"/>
    <property type="match status" value="1"/>
</dbReference>
<evidence type="ECO:0000256" key="5">
    <source>
        <dbReference type="SAM" id="MobiDB-lite"/>
    </source>
</evidence>
<dbReference type="RefSeq" id="XP_005784601.1">
    <property type="nucleotide sequence ID" value="XM_005784544.1"/>
</dbReference>
<dbReference type="GeneID" id="17277444"/>
<feature type="domain" description="TLC" evidence="7">
    <location>
        <begin position="53"/>
        <end position="244"/>
    </location>
</feature>
<reference evidence="9" key="1">
    <citation type="journal article" date="2013" name="Nature">
        <title>Pan genome of the phytoplankton Emiliania underpins its global distribution.</title>
        <authorList>
            <person name="Read B.A."/>
            <person name="Kegel J."/>
            <person name="Klute M.J."/>
            <person name="Kuo A."/>
            <person name="Lefebvre S.C."/>
            <person name="Maumus F."/>
            <person name="Mayer C."/>
            <person name="Miller J."/>
            <person name="Monier A."/>
            <person name="Salamov A."/>
            <person name="Young J."/>
            <person name="Aguilar M."/>
            <person name="Claverie J.M."/>
            <person name="Frickenhaus S."/>
            <person name="Gonzalez K."/>
            <person name="Herman E.K."/>
            <person name="Lin Y.C."/>
            <person name="Napier J."/>
            <person name="Ogata H."/>
            <person name="Sarno A.F."/>
            <person name="Shmutz J."/>
            <person name="Schroeder D."/>
            <person name="de Vargas C."/>
            <person name="Verret F."/>
            <person name="von Dassow P."/>
            <person name="Valentin K."/>
            <person name="Van de Peer Y."/>
            <person name="Wheeler G."/>
            <person name="Dacks J.B."/>
            <person name="Delwiche C.F."/>
            <person name="Dyhrman S.T."/>
            <person name="Glockner G."/>
            <person name="John U."/>
            <person name="Richards T."/>
            <person name="Worden A.Z."/>
            <person name="Zhang X."/>
            <person name="Grigoriev I.V."/>
            <person name="Allen A.E."/>
            <person name="Bidle K."/>
            <person name="Borodovsky M."/>
            <person name="Bowler C."/>
            <person name="Brownlee C."/>
            <person name="Cock J.M."/>
            <person name="Elias M."/>
            <person name="Gladyshev V.N."/>
            <person name="Groth M."/>
            <person name="Guda C."/>
            <person name="Hadaegh A."/>
            <person name="Iglesias-Rodriguez M.D."/>
            <person name="Jenkins J."/>
            <person name="Jones B.M."/>
            <person name="Lawson T."/>
            <person name="Leese F."/>
            <person name="Lindquist E."/>
            <person name="Lobanov A."/>
            <person name="Lomsadze A."/>
            <person name="Malik S.B."/>
            <person name="Marsh M.E."/>
            <person name="Mackinder L."/>
            <person name="Mock T."/>
            <person name="Mueller-Roeber B."/>
            <person name="Pagarete A."/>
            <person name="Parker M."/>
            <person name="Probert I."/>
            <person name="Quesneville H."/>
            <person name="Raines C."/>
            <person name="Rensing S.A."/>
            <person name="Riano-Pachon D.M."/>
            <person name="Richier S."/>
            <person name="Rokitta S."/>
            <person name="Shiraiwa Y."/>
            <person name="Soanes D.M."/>
            <person name="van der Giezen M."/>
            <person name="Wahlund T.M."/>
            <person name="Williams B."/>
            <person name="Wilson W."/>
            <person name="Wolfe G."/>
            <person name="Wurch L.L."/>
        </authorList>
    </citation>
    <scope>NUCLEOTIDE SEQUENCE</scope>
</reference>
<dbReference type="GeneID" id="17258129"/>
<feature type="transmembrane region" description="Helical" evidence="6">
    <location>
        <begin position="40"/>
        <end position="63"/>
    </location>
</feature>
<evidence type="ECO:0000256" key="6">
    <source>
        <dbReference type="SAM" id="Phobius"/>
    </source>
</evidence>
<keyword evidence="3 6" id="KW-1133">Transmembrane helix</keyword>
<keyword evidence="2 6" id="KW-0812">Transmembrane</keyword>
<dbReference type="PaxDb" id="2903-EOD11979"/>
<dbReference type="Pfam" id="PF03798">
    <property type="entry name" value="TRAM_LAG1_CLN8"/>
    <property type="match status" value="1"/>
</dbReference>
<dbReference type="Proteomes" id="UP000013827">
    <property type="component" value="Unassembled WGS sequence"/>
</dbReference>
<evidence type="ECO:0000256" key="4">
    <source>
        <dbReference type="ARBA" id="ARBA00023136"/>
    </source>
</evidence>
<dbReference type="KEGG" id="ehx:EMIHUDRAFT_449548"/>
<feature type="transmembrane region" description="Helical" evidence="6">
    <location>
        <begin position="6"/>
        <end position="28"/>
    </location>
</feature>
<feature type="transmembrane region" description="Helical" evidence="6">
    <location>
        <begin position="112"/>
        <end position="130"/>
    </location>
</feature>
<feature type="region of interest" description="Disordered" evidence="5">
    <location>
        <begin position="252"/>
        <end position="286"/>
    </location>
</feature>
<dbReference type="InterPro" id="IPR006634">
    <property type="entry name" value="TLC-dom"/>
</dbReference>
<comment type="subcellular location">
    <subcellularLocation>
        <location evidence="1">Membrane</location>
        <topology evidence="1">Multi-pass membrane protein</topology>
    </subcellularLocation>
</comment>
<evidence type="ECO:0000313" key="9">
    <source>
        <dbReference type="Proteomes" id="UP000013827"/>
    </source>
</evidence>
<dbReference type="EnsemblProtists" id="EOD11979">
    <property type="protein sequence ID" value="EOD11979"/>
    <property type="gene ID" value="EMIHUDRAFT_459713"/>
</dbReference>
<name>A0A0D3K8T7_EMIH1</name>
<keyword evidence="4 6" id="KW-0472">Membrane</keyword>
<dbReference type="PANTHER" id="PTHR13439">
    <property type="entry name" value="CT120 PROTEIN"/>
    <property type="match status" value="1"/>
</dbReference>
<dbReference type="KEGG" id="ehx:EMIHUDRAFT_459713"/>
<evidence type="ECO:0000256" key="3">
    <source>
        <dbReference type="ARBA" id="ARBA00022989"/>
    </source>
</evidence>
<organism evidence="8 9">
    <name type="scientific">Emiliania huxleyi (strain CCMP1516)</name>
    <dbReference type="NCBI Taxonomy" id="280463"/>
    <lineage>
        <taxon>Eukaryota</taxon>
        <taxon>Haptista</taxon>
        <taxon>Haptophyta</taxon>
        <taxon>Prymnesiophyceae</taxon>
        <taxon>Isochrysidales</taxon>
        <taxon>Noelaerhabdaceae</taxon>
        <taxon>Emiliania</taxon>
    </lineage>
</organism>
<dbReference type="AlphaFoldDB" id="A0A0D3K8T7"/>
<dbReference type="RefSeq" id="XP_005764408.1">
    <property type="nucleotide sequence ID" value="XM_005764351.1"/>
</dbReference>
<proteinExistence type="predicted"/>
<protein>
    <recommendedName>
        <fullName evidence="7">TLC domain-containing protein</fullName>
    </recommendedName>
</protein>
<dbReference type="GO" id="GO:0055091">
    <property type="term" value="P:phospholipid homeostasis"/>
    <property type="evidence" value="ECO:0007669"/>
    <property type="project" value="TreeGrafter"/>
</dbReference>
<dbReference type="GO" id="GO:0071709">
    <property type="term" value="P:membrane assembly"/>
    <property type="evidence" value="ECO:0007669"/>
    <property type="project" value="TreeGrafter"/>
</dbReference>
<dbReference type="EnsemblProtists" id="EOD32172">
    <property type="protein sequence ID" value="EOD32172"/>
    <property type="gene ID" value="EMIHUDRAFT_449548"/>
</dbReference>
<reference evidence="8" key="2">
    <citation type="submission" date="2024-10" db="UniProtKB">
        <authorList>
            <consortium name="EnsemblProtists"/>
        </authorList>
    </citation>
    <scope>IDENTIFICATION</scope>
</reference>
<evidence type="ECO:0000259" key="7">
    <source>
        <dbReference type="Pfam" id="PF03798"/>
    </source>
</evidence>
<accession>A0A0D3K8T7</accession>
<keyword evidence="9" id="KW-1185">Reference proteome</keyword>
<evidence type="ECO:0000256" key="2">
    <source>
        <dbReference type="ARBA" id="ARBA00022692"/>
    </source>
</evidence>
<sequence length="286" mass="31201">MYLSVLFGTGLACATAQAFFTLLFARLLPDGIWRREPGFLAHQAVGLPLMLIVAGVGTVAWFFPDEASQKLAATPEGRVHGDFPTSDWLVSLLLGELLLWDIPMSAFPSLRSAASVGHHVMMALACVIALQPYLLYYVPFFGGVIELSSIPLQVVDVLHPKHFVEWTDRPRVAQLNAACRVAFAALFLLTRTALFPFVVFGQVLPDLYHVASRDPDERVGAAVGSALAVGFLLLQLYWSRLILRQILKRGGEGGSKASIRSREEASSPATAYSQLDDVRGHRAVEA</sequence>
<dbReference type="GO" id="GO:0097035">
    <property type="term" value="P:regulation of membrane lipid distribution"/>
    <property type="evidence" value="ECO:0007669"/>
    <property type="project" value="TreeGrafter"/>
</dbReference>